<dbReference type="EMBL" id="FUZE01000040">
    <property type="protein sequence ID" value="SKC12551.1"/>
    <property type="molecule type" value="Genomic_DNA"/>
</dbReference>
<sequence length="142" mass="16469">MILLAARKVKKQENNNQKKSKMKKLLSLILISSCLFKVFGQNEKDSKETEFKFKESKNMASFVCNHVLEKTKSILYVTHDSEGDWQFLCGEDDHTEENIKIISLLQVVGLDNTINDLHEMPINVGAKRRKINEKWKPFKISN</sequence>
<dbReference type="AlphaFoldDB" id="A0AAX2IPW3"/>
<organism evidence="2 4">
    <name type="scientific">Chryseobacterium balustinum</name>
    <dbReference type="NCBI Taxonomy" id="246"/>
    <lineage>
        <taxon>Bacteria</taxon>
        <taxon>Pseudomonadati</taxon>
        <taxon>Bacteroidota</taxon>
        <taxon>Flavobacteriia</taxon>
        <taxon>Flavobacteriales</taxon>
        <taxon>Weeksellaceae</taxon>
        <taxon>Chryseobacterium group</taxon>
        <taxon>Chryseobacterium</taxon>
    </lineage>
</organism>
<dbReference type="EMBL" id="UAVR01000017">
    <property type="protein sequence ID" value="SQA91862.1"/>
    <property type="molecule type" value="Genomic_DNA"/>
</dbReference>
<dbReference type="RefSeq" id="WP_228419073.1">
    <property type="nucleotide sequence ID" value="NZ_CP033934.1"/>
</dbReference>
<proteinExistence type="predicted"/>
<dbReference type="Proteomes" id="UP000251937">
    <property type="component" value="Unassembled WGS sequence"/>
</dbReference>
<accession>A0AAX2IPW3</accession>
<dbReference type="Proteomes" id="UP000190669">
    <property type="component" value="Unassembled WGS sequence"/>
</dbReference>
<evidence type="ECO:0008006" key="5">
    <source>
        <dbReference type="Google" id="ProtNLM"/>
    </source>
</evidence>
<name>A0AAX2IPW3_9FLAO</name>
<evidence type="ECO:0000313" key="2">
    <source>
        <dbReference type="EMBL" id="SQA91862.1"/>
    </source>
</evidence>
<comment type="caution">
    <text evidence="2">The sequence shown here is derived from an EMBL/GenBank/DDBJ whole genome shotgun (WGS) entry which is preliminary data.</text>
</comment>
<evidence type="ECO:0000313" key="4">
    <source>
        <dbReference type="Proteomes" id="UP000251937"/>
    </source>
</evidence>
<protein>
    <recommendedName>
        <fullName evidence="5">DUF2185 domain-containing protein</fullName>
    </recommendedName>
</protein>
<keyword evidence="3" id="KW-1185">Reference proteome</keyword>
<evidence type="ECO:0000313" key="1">
    <source>
        <dbReference type="EMBL" id="SKC12551.1"/>
    </source>
</evidence>
<evidence type="ECO:0000313" key="3">
    <source>
        <dbReference type="Proteomes" id="UP000190669"/>
    </source>
</evidence>
<reference evidence="1 3" key="1">
    <citation type="submission" date="2017-02" db="EMBL/GenBank/DDBJ databases">
        <authorList>
            <person name="Varghese N."/>
            <person name="Submissions S."/>
        </authorList>
    </citation>
    <scope>NUCLEOTIDE SEQUENCE [LARGE SCALE GENOMIC DNA]</scope>
    <source>
        <strain evidence="1 3">DSM 16775</strain>
    </source>
</reference>
<gene>
    <name evidence="2" type="ORF">NCTC11212_03499</name>
    <name evidence="1" type="ORF">SAMN05421800_14014</name>
</gene>
<reference evidence="2 4" key="2">
    <citation type="submission" date="2018-06" db="EMBL/GenBank/DDBJ databases">
        <authorList>
            <consortium name="Pathogen Informatics"/>
            <person name="Doyle S."/>
        </authorList>
    </citation>
    <scope>NUCLEOTIDE SEQUENCE [LARGE SCALE GENOMIC DNA]</scope>
    <source>
        <strain evidence="2 4">NCTC11212</strain>
    </source>
</reference>